<evidence type="ECO:0000313" key="1">
    <source>
        <dbReference type="EMBL" id="PWN58605.1"/>
    </source>
</evidence>
<proteinExistence type="predicted"/>
<evidence type="ECO:0000313" key="2">
    <source>
        <dbReference type="Proteomes" id="UP000236413"/>
    </source>
</evidence>
<gene>
    <name evidence="1" type="ORF">C1634_021325</name>
</gene>
<sequence length="67" mass="7530">MKKFKKLSKEELKTVKAGQVWIAETRCGITATTTQDWTPQQASEWRDRVEAINCPTPTHSGPSQNLA</sequence>
<dbReference type="RefSeq" id="WP_103231350.1">
    <property type="nucleotide sequence ID" value="NZ_PPEG02000010.1"/>
</dbReference>
<dbReference type="InterPro" id="IPR058074">
    <property type="entry name" value="Bacteriocin-like"/>
</dbReference>
<dbReference type="AlphaFoldDB" id="A0A316WB27"/>
<dbReference type="EMBL" id="PPEG02000010">
    <property type="protein sequence ID" value="PWN58605.1"/>
    <property type="molecule type" value="Genomic_DNA"/>
</dbReference>
<organism evidence="1 2">
    <name type="scientific">Chryseobacterium viscerum</name>
    <dbReference type="NCBI Taxonomy" id="1037377"/>
    <lineage>
        <taxon>Bacteria</taxon>
        <taxon>Pseudomonadati</taxon>
        <taxon>Bacteroidota</taxon>
        <taxon>Flavobacteriia</taxon>
        <taxon>Flavobacteriales</taxon>
        <taxon>Weeksellaceae</taxon>
        <taxon>Chryseobacterium group</taxon>
        <taxon>Chryseobacterium</taxon>
    </lineage>
</organism>
<dbReference type="NCBIfam" id="NF047798">
    <property type="entry name" value="leader_Chryseo"/>
    <property type="match status" value="1"/>
</dbReference>
<name>A0A316WB27_9FLAO</name>
<comment type="caution">
    <text evidence="1">The sequence shown here is derived from an EMBL/GenBank/DDBJ whole genome shotgun (WGS) entry which is preliminary data.</text>
</comment>
<dbReference type="Proteomes" id="UP000236413">
    <property type="component" value="Unassembled WGS sequence"/>
</dbReference>
<reference evidence="1 2" key="1">
    <citation type="submission" date="2018-04" db="EMBL/GenBank/DDBJ databases">
        <title>Chryseobacterium oncorhynchi 701B-08T from rainbow trout, and Chryseobacterium viscerum 687B-08T from diseased fish.</title>
        <authorList>
            <person name="Jeong J.-J."/>
            <person name="Lee Y.J."/>
            <person name="Pathiraja D."/>
            <person name="Park B."/>
            <person name="Choi I.-G."/>
            <person name="Kim K.D."/>
        </authorList>
    </citation>
    <scope>NUCLEOTIDE SEQUENCE [LARGE SCALE GENOMIC DNA]</scope>
    <source>
        <strain evidence="1 2">687B-08</strain>
    </source>
</reference>
<protein>
    <submittedName>
        <fullName evidence="1">Uncharacterized protein</fullName>
    </submittedName>
</protein>
<accession>A0A316WB27</accession>